<dbReference type="InterPro" id="IPR041338">
    <property type="entry name" value="OSBS_N"/>
</dbReference>
<gene>
    <name evidence="6" type="primary">menC</name>
    <name evidence="6" type="ORF">ABHN84_13720</name>
</gene>
<dbReference type="InterPro" id="IPR018110">
    <property type="entry name" value="Mandel_Rmase/mucon_lact_enz_CS"/>
</dbReference>
<dbReference type="NCBIfam" id="NF003473">
    <property type="entry name" value="PRK05105.1"/>
    <property type="match status" value="1"/>
</dbReference>
<organism evidence="6 7">
    <name type="scientific">Shewanella vesiculosa</name>
    <dbReference type="NCBI Taxonomy" id="518738"/>
    <lineage>
        <taxon>Bacteria</taxon>
        <taxon>Pseudomonadati</taxon>
        <taxon>Pseudomonadota</taxon>
        <taxon>Gammaproteobacteria</taxon>
        <taxon>Alteromonadales</taxon>
        <taxon>Shewanellaceae</taxon>
        <taxon>Shewanella</taxon>
    </lineage>
</organism>
<dbReference type="NCBIfam" id="TIGR01927">
    <property type="entry name" value="menC_gam_Gplu"/>
    <property type="match status" value="1"/>
</dbReference>
<dbReference type="RefSeq" id="WP_273058941.1">
    <property type="nucleotide sequence ID" value="NZ_JAACRJ010000006.1"/>
</dbReference>
<keyword evidence="2" id="KW-0460">Magnesium</keyword>
<dbReference type="InterPro" id="IPR036849">
    <property type="entry name" value="Enolase-like_C_sf"/>
</dbReference>
<dbReference type="SFLD" id="SFLDS00001">
    <property type="entry name" value="Enolase"/>
    <property type="match status" value="1"/>
</dbReference>
<keyword evidence="3 6" id="KW-0456">Lyase</keyword>
<feature type="domain" description="Mandelate racemase/muconate lactonizing enzyme C-terminal" evidence="5">
    <location>
        <begin position="147"/>
        <end position="239"/>
    </location>
</feature>
<dbReference type="InterPro" id="IPR013342">
    <property type="entry name" value="Mandelate_racemase_C"/>
</dbReference>
<dbReference type="Gene3D" id="3.30.390.10">
    <property type="entry name" value="Enolase-like, N-terminal domain"/>
    <property type="match status" value="1"/>
</dbReference>
<evidence type="ECO:0000256" key="4">
    <source>
        <dbReference type="NCBIfam" id="TIGR01927"/>
    </source>
</evidence>
<reference evidence="6 7" key="1">
    <citation type="submission" date="2024-05" db="EMBL/GenBank/DDBJ databases">
        <title>Genome sequencing of Marine Estuary Bacteria, Shewanella vesiculosa and S. baltica, and Pseudomonas syringae.</title>
        <authorList>
            <person name="Gurung A."/>
            <person name="Maclea K.S."/>
        </authorList>
    </citation>
    <scope>NUCLEOTIDE SEQUENCE [LARGE SCALE GENOMIC DNA]</scope>
    <source>
        <strain evidence="6 7">1A</strain>
    </source>
</reference>
<evidence type="ECO:0000256" key="2">
    <source>
        <dbReference type="ARBA" id="ARBA00022842"/>
    </source>
</evidence>
<evidence type="ECO:0000256" key="1">
    <source>
        <dbReference type="ARBA" id="ARBA00022723"/>
    </source>
</evidence>
<dbReference type="Pfam" id="PF13378">
    <property type="entry name" value="MR_MLE_C"/>
    <property type="match status" value="1"/>
</dbReference>
<evidence type="ECO:0000256" key="3">
    <source>
        <dbReference type="ARBA" id="ARBA00023239"/>
    </source>
</evidence>
<dbReference type="GeneID" id="90570558"/>
<dbReference type="SFLD" id="SFLDF00009">
    <property type="entry name" value="o-succinylbenzoate_synthase"/>
    <property type="match status" value="1"/>
</dbReference>
<dbReference type="CDD" id="cd03320">
    <property type="entry name" value="OSBS"/>
    <property type="match status" value="1"/>
</dbReference>
<keyword evidence="1" id="KW-0479">Metal-binding</keyword>
<dbReference type="SUPFAM" id="SSF54826">
    <property type="entry name" value="Enolase N-terminal domain-like"/>
    <property type="match status" value="1"/>
</dbReference>
<evidence type="ECO:0000313" key="7">
    <source>
        <dbReference type="Proteomes" id="UP001477278"/>
    </source>
</evidence>
<accession>A0ABV0FR85</accession>
<evidence type="ECO:0000313" key="6">
    <source>
        <dbReference type="EMBL" id="MEO3683345.1"/>
    </source>
</evidence>
<dbReference type="Proteomes" id="UP001477278">
    <property type="component" value="Unassembled WGS sequence"/>
</dbReference>
<name>A0ABV0FR85_9GAMM</name>
<dbReference type="SFLD" id="SFLDG00180">
    <property type="entry name" value="muconate_cycloisomerase"/>
    <property type="match status" value="1"/>
</dbReference>
<dbReference type="Gene3D" id="3.20.20.120">
    <property type="entry name" value="Enolase-like C-terminal domain"/>
    <property type="match status" value="1"/>
</dbReference>
<dbReference type="PANTHER" id="PTHR48073:SF2">
    <property type="entry name" value="O-SUCCINYLBENZOATE SYNTHASE"/>
    <property type="match status" value="1"/>
</dbReference>
<dbReference type="PANTHER" id="PTHR48073">
    <property type="entry name" value="O-SUCCINYLBENZOATE SYNTHASE-RELATED"/>
    <property type="match status" value="1"/>
</dbReference>
<evidence type="ECO:0000259" key="5">
    <source>
        <dbReference type="SMART" id="SM00922"/>
    </source>
</evidence>
<dbReference type="EC" id="4.2.1.113" evidence="4"/>
<dbReference type="SMART" id="SM00922">
    <property type="entry name" value="MR_MLE"/>
    <property type="match status" value="1"/>
</dbReference>
<sequence>MSLLDHLTISRCSLYQYQIELTPYLPVGKQRIDCRKGLVLEIQLNNQQTAWVEIAPLSGLDINSQVISGFSQESLAEVQWQLQHVLGNLIDQPLAILNDMAQQMSLPSLAFSLSLLDAKLTHKLPIRIDNPHTQSAVVPLLYDGMSIEVMTQKLLTQGDINSVKVKVAQTDMASEIQFVYQILAIAPHVTLRLDANAGFSLEQAIDFLACLPKHKIEYIEEPCINPNDNRQIYRQLGIKYALDESLNSPQFDLDVALQQPGLGALIIKPMLLGSLEKLQNMISQAHLEGVRCILSSSLEANMGINDLRLVSQALTPDESPGLDTLSAFTQPLLLATSELSPQLNDQVLEPLMHIGHARDSNKVN</sequence>
<dbReference type="PROSITE" id="PS00909">
    <property type="entry name" value="MR_MLE_2"/>
    <property type="match status" value="1"/>
</dbReference>
<dbReference type="GO" id="GO:0043748">
    <property type="term" value="F:O-succinylbenzoate synthase activity"/>
    <property type="evidence" value="ECO:0007669"/>
    <property type="project" value="UniProtKB-EC"/>
</dbReference>
<comment type="caution">
    <text evidence="6">The sequence shown here is derived from an EMBL/GenBank/DDBJ whole genome shotgun (WGS) entry which is preliminary data.</text>
</comment>
<dbReference type="InterPro" id="IPR029017">
    <property type="entry name" value="Enolase-like_N"/>
</dbReference>
<proteinExistence type="predicted"/>
<dbReference type="InterPro" id="IPR029065">
    <property type="entry name" value="Enolase_C-like"/>
</dbReference>
<dbReference type="EMBL" id="JBDPZN010000005">
    <property type="protein sequence ID" value="MEO3683345.1"/>
    <property type="molecule type" value="Genomic_DNA"/>
</dbReference>
<protein>
    <recommendedName>
        <fullName evidence="4">o-succinylbenzoate synthase</fullName>
        <ecNumber evidence="4">4.2.1.113</ecNumber>
    </recommendedName>
</protein>
<dbReference type="SUPFAM" id="SSF51604">
    <property type="entry name" value="Enolase C-terminal domain-like"/>
    <property type="match status" value="1"/>
</dbReference>
<keyword evidence="7" id="KW-1185">Reference proteome</keyword>
<dbReference type="Pfam" id="PF21508">
    <property type="entry name" value="MenC_N"/>
    <property type="match status" value="1"/>
</dbReference>